<dbReference type="FunFam" id="3.30.70.340:FF:000002">
    <property type="entry name" value="Carboxypeptidase A"/>
    <property type="match status" value="1"/>
</dbReference>
<evidence type="ECO:0000256" key="4">
    <source>
        <dbReference type="ARBA" id="ARBA00022670"/>
    </source>
</evidence>
<dbReference type="GO" id="GO:0004181">
    <property type="term" value="F:metallocarboxypeptidase activity"/>
    <property type="evidence" value="ECO:0007669"/>
    <property type="project" value="InterPro"/>
</dbReference>
<evidence type="ECO:0000256" key="2">
    <source>
        <dbReference type="ARBA" id="ARBA00005988"/>
    </source>
</evidence>
<dbReference type="InterPro" id="IPR057246">
    <property type="entry name" value="CARBOXYPEPT_ZN_1"/>
</dbReference>
<dbReference type="PROSITE" id="PS00132">
    <property type="entry name" value="CARBOXYPEPT_ZN_1"/>
    <property type="match status" value="1"/>
</dbReference>
<keyword evidence="6 13" id="KW-0732">Signal</keyword>
<dbReference type="PROSITE" id="PS52035">
    <property type="entry name" value="PEPTIDASE_M14"/>
    <property type="match status" value="1"/>
</dbReference>
<feature type="signal peptide" evidence="13">
    <location>
        <begin position="1"/>
        <end position="17"/>
    </location>
</feature>
<dbReference type="InterPro" id="IPR003146">
    <property type="entry name" value="M14A_act_pep"/>
</dbReference>
<evidence type="ECO:0000256" key="5">
    <source>
        <dbReference type="ARBA" id="ARBA00022723"/>
    </source>
</evidence>
<comment type="similarity">
    <text evidence="2 12">Belongs to the peptidase M14 family.</text>
</comment>
<dbReference type="PANTHER" id="PTHR11705">
    <property type="entry name" value="PROTEASE FAMILY M14 CARBOXYPEPTIDASE A,B"/>
    <property type="match status" value="1"/>
</dbReference>
<dbReference type="GO" id="GO:0006508">
    <property type="term" value="P:proteolysis"/>
    <property type="evidence" value="ECO:0007669"/>
    <property type="project" value="UniProtKB-KW"/>
</dbReference>
<dbReference type="FunFam" id="3.40.630.10:FF:000084">
    <property type="entry name" value="Carboxypeptidase B2"/>
    <property type="match status" value="1"/>
</dbReference>
<dbReference type="AlphaFoldDB" id="A0AAV8ZTI9"/>
<dbReference type="SUPFAM" id="SSF54897">
    <property type="entry name" value="Protease propeptides/inhibitors"/>
    <property type="match status" value="1"/>
</dbReference>
<proteinExistence type="inferred from homology"/>
<keyword evidence="10" id="KW-1015">Disulfide bond</keyword>
<dbReference type="Pfam" id="PF02244">
    <property type="entry name" value="Propep_M14"/>
    <property type="match status" value="1"/>
</dbReference>
<dbReference type="SMART" id="SM00631">
    <property type="entry name" value="Zn_pept"/>
    <property type="match status" value="1"/>
</dbReference>
<reference evidence="15" key="1">
    <citation type="journal article" date="2023" name="Insect Mol. Biol.">
        <title>Genome sequencing provides insights into the evolution of gene families encoding plant cell wall-degrading enzymes in longhorned beetles.</title>
        <authorList>
            <person name="Shin N.R."/>
            <person name="Okamura Y."/>
            <person name="Kirsch R."/>
            <person name="Pauchet Y."/>
        </authorList>
    </citation>
    <scope>NUCLEOTIDE SEQUENCE</scope>
    <source>
        <strain evidence="15">RBIC_L_NR</strain>
    </source>
</reference>
<dbReference type="GO" id="GO:0008270">
    <property type="term" value="F:zinc ion binding"/>
    <property type="evidence" value="ECO:0007669"/>
    <property type="project" value="InterPro"/>
</dbReference>
<evidence type="ECO:0000256" key="7">
    <source>
        <dbReference type="ARBA" id="ARBA00022801"/>
    </source>
</evidence>
<organism evidence="15 16">
    <name type="scientific">Rhamnusium bicolor</name>
    <dbReference type="NCBI Taxonomy" id="1586634"/>
    <lineage>
        <taxon>Eukaryota</taxon>
        <taxon>Metazoa</taxon>
        <taxon>Ecdysozoa</taxon>
        <taxon>Arthropoda</taxon>
        <taxon>Hexapoda</taxon>
        <taxon>Insecta</taxon>
        <taxon>Pterygota</taxon>
        <taxon>Neoptera</taxon>
        <taxon>Endopterygota</taxon>
        <taxon>Coleoptera</taxon>
        <taxon>Polyphaga</taxon>
        <taxon>Cucujiformia</taxon>
        <taxon>Chrysomeloidea</taxon>
        <taxon>Cerambycidae</taxon>
        <taxon>Lepturinae</taxon>
        <taxon>Rhagiini</taxon>
        <taxon>Rhamnusium</taxon>
    </lineage>
</organism>
<keyword evidence="9" id="KW-0482">Metalloprotease</keyword>
<evidence type="ECO:0000313" key="16">
    <source>
        <dbReference type="Proteomes" id="UP001162156"/>
    </source>
</evidence>
<keyword evidence="7" id="KW-0378">Hydrolase</keyword>
<evidence type="ECO:0000256" key="11">
    <source>
        <dbReference type="ARBA" id="ARBA00069039"/>
    </source>
</evidence>
<feature type="chain" id="PRO_5043967491" description="Zinc carboxypeptidase A 1" evidence="13">
    <location>
        <begin position="18"/>
        <end position="396"/>
    </location>
</feature>
<dbReference type="EMBL" id="JANEYF010000236">
    <property type="protein sequence ID" value="KAJ8971240.1"/>
    <property type="molecule type" value="Genomic_DNA"/>
</dbReference>
<evidence type="ECO:0000256" key="10">
    <source>
        <dbReference type="ARBA" id="ARBA00023157"/>
    </source>
</evidence>
<keyword evidence="4" id="KW-0645">Protease</keyword>
<evidence type="ECO:0000256" key="8">
    <source>
        <dbReference type="ARBA" id="ARBA00022833"/>
    </source>
</evidence>
<accession>A0AAV8ZTI9</accession>
<evidence type="ECO:0000313" key="15">
    <source>
        <dbReference type="EMBL" id="KAJ8971240.1"/>
    </source>
</evidence>
<dbReference type="PRINTS" id="PR00765">
    <property type="entry name" value="CRBOXYPTASEA"/>
</dbReference>
<comment type="cofactor">
    <cofactor evidence="1">
        <name>Zn(2+)</name>
        <dbReference type="ChEBI" id="CHEBI:29105"/>
    </cofactor>
</comment>
<dbReference type="GO" id="GO:0005615">
    <property type="term" value="C:extracellular space"/>
    <property type="evidence" value="ECO:0007669"/>
    <property type="project" value="TreeGrafter"/>
</dbReference>
<dbReference type="Gene3D" id="3.30.70.340">
    <property type="entry name" value="Metallocarboxypeptidase-like"/>
    <property type="match status" value="1"/>
</dbReference>
<dbReference type="Pfam" id="PF00246">
    <property type="entry name" value="Peptidase_M14"/>
    <property type="match status" value="1"/>
</dbReference>
<gene>
    <name evidence="15" type="ORF">NQ314_000802</name>
</gene>
<dbReference type="InterPro" id="IPR000834">
    <property type="entry name" value="Peptidase_M14"/>
</dbReference>
<dbReference type="PANTHER" id="PTHR11705:SF140">
    <property type="entry name" value="FI02848P-RELATED"/>
    <property type="match status" value="1"/>
</dbReference>
<evidence type="ECO:0000256" key="13">
    <source>
        <dbReference type="SAM" id="SignalP"/>
    </source>
</evidence>
<dbReference type="Proteomes" id="UP001162156">
    <property type="component" value="Unassembled WGS sequence"/>
</dbReference>
<feature type="domain" description="Peptidase M14" evidence="14">
    <location>
        <begin position="121"/>
        <end position="393"/>
    </location>
</feature>
<keyword evidence="8" id="KW-0862">Zinc</keyword>
<dbReference type="InterPro" id="IPR036990">
    <property type="entry name" value="M14A-like_propep"/>
</dbReference>
<comment type="caution">
    <text evidence="12">Lacks conserved residue(s) required for the propagation of feature annotation.</text>
</comment>
<keyword evidence="16" id="KW-1185">Reference proteome</keyword>
<name>A0AAV8ZTI9_9CUCU</name>
<dbReference type="SUPFAM" id="SSF53187">
    <property type="entry name" value="Zn-dependent exopeptidases"/>
    <property type="match status" value="1"/>
</dbReference>
<evidence type="ECO:0000256" key="3">
    <source>
        <dbReference type="ARBA" id="ARBA00022645"/>
    </source>
</evidence>
<dbReference type="Gene3D" id="3.40.630.10">
    <property type="entry name" value="Zn peptidases"/>
    <property type="match status" value="1"/>
</dbReference>
<evidence type="ECO:0000256" key="6">
    <source>
        <dbReference type="ARBA" id="ARBA00022729"/>
    </source>
</evidence>
<comment type="caution">
    <text evidence="15">The sequence shown here is derived from an EMBL/GenBank/DDBJ whole genome shotgun (WGS) entry which is preliminary data.</text>
</comment>
<evidence type="ECO:0000256" key="1">
    <source>
        <dbReference type="ARBA" id="ARBA00001947"/>
    </source>
</evidence>
<evidence type="ECO:0000256" key="12">
    <source>
        <dbReference type="PROSITE-ProRule" id="PRU01379"/>
    </source>
</evidence>
<keyword evidence="5" id="KW-0479">Metal-binding</keyword>
<evidence type="ECO:0000259" key="14">
    <source>
        <dbReference type="PROSITE" id="PS52035"/>
    </source>
</evidence>
<keyword evidence="3" id="KW-0121">Carboxypeptidase</keyword>
<sequence length="396" mass="44920">MKLFIVFTVVCWGLVLSQHGRKCYDGYKLYEVTPKTEDQAKCLETCRNDPSYDFWRQPEELDTSAIVMVAPDTQDLFENLLANNNIGHKVIIDNIESKIQEEYAQQNISSRADRGVVTFTEYMRFDEINEYLETLERNYPNIVKIEELGESYEGRDLLAVRISSGGSDKPIIFIDGGIHGREWIAPATALYIINQLVENPENDDLYEEVDWVIIPCLNPDGYEYSHTHCYGVDANKNFDVDWGESDNNTDPCNQMYQGPSPFSEKETQALRDYLLANKRQIELYISLHSHGPSILYPGVSSGSVPKNNEELYSLAECFKNEMNTKYTVGPGANVLYSTSGQSDNYAMNVANIELAYTILLPGDGNNGFDPSTANILSIVQETWEGVKIFEEHIVER</sequence>
<evidence type="ECO:0000256" key="9">
    <source>
        <dbReference type="ARBA" id="ARBA00023049"/>
    </source>
</evidence>
<protein>
    <recommendedName>
        <fullName evidence="11">Zinc carboxypeptidase A 1</fullName>
    </recommendedName>
</protein>